<dbReference type="Proteomes" id="UP000800092">
    <property type="component" value="Unassembled WGS sequence"/>
</dbReference>
<evidence type="ECO:0000313" key="7">
    <source>
        <dbReference type="EMBL" id="KAF2229844.1"/>
    </source>
</evidence>
<dbReference type="GO" id="GO:0010257">
    <property type="term" value="P:NADH dehydrogenase complex assembly"/>
    <property type="evidence" value="ECO:0007669"/>
    <property type="project" value="TreeGrafter"/>
</dbReference>
<reference evidence="7" key="1">
    <citation type="journal article" date="2020" name="Stud. Mycol.">
        <title>101 Dothideomycetes genomes: a test case for predicting lifestyles and emergence of pathogens.</title>
        <authorList>
            <person name="Haridas S."/>
            <person name="Albert R."/>
            <person name="Binder M."/>
            <person name="Bloem J."/>
            <person name="Labutti K."/>
            <person name="Salamov A."/>
            <person name="Andreopoulos B."/>
            <person name="Baker S."/>
            <person name="Barry K."/>
            <person name="Bills G."/>
            <person name="Bluhm B."/>
            <person name="Cannon C."/>
            <person name="Castanera R."/>
            <person name="Culley D."/>
            <person name="Daum C."/>
            <person name="Ezra D."/>
            <person name="Gonzalez J."/>
            <person name="Henrissat B."/>
            <person name="Kuo A."/>
            <person name="Liang C."/>
            <person name="Lipzen A."/>
            <person name="Lutzoni F."/>
            <person name="Magnuson J."/>
            <person name="Mondo S."/>
            <person name="Nolan M."/>
            <person name="Ohm R."/>
            <person name="Pangilinan J."/>
            <person name="Park H.-J."/>
            <person name="Ramirez L."/>
            <person name="Alfaro M."/>
            <person name="Sun H."/>
            <person name="Tritt A."/>
            <person name="Yoshinaga Y."/>
            <person name="Zwiers L.-H."/>
            <person name="Turgeon B."/>
            <person name="Goodwin S."/>
            <person name="Spatafora J."/>
            <person name="Crous P."/>
            <person name="Grigoriev I."/>
        </authorList>
    </citation>
    <scope>NUCLEOTIDE SEQUENCE</scope>
    <source>
        <strain evidence="7">Tuck. ex Michener</strain>
    </source>
</reference>
<dbReference type="InterPro" id="IPR008979">
    <property type="entry name" value="Galactose-bd-like_sf"/>
</dbReference>
<accession>A0A6A6GVN6</accession>
<organism evidence="7 8">
    <name type="scientific">Viridothelium virens</name>
    <name type="common">Speckled blister lichen</name>
    <name type="synonym">Trypethelium virens</name>
    <dbReference type="NCBI Taxonomy" id="1048519"/>
    <lineage>
        <taxon>Eukaryota</taxon>
        <taxon>Fungi</taxon>
        <taxon>Dikarya</taxon>
        <taxon>Ascomycota</taxon>
        <taxon>Pezizomycotina</taxon>
        <taxon>Dothideomycetes</taxon>
        <taxon>Dothideomycetes incertae sedis</taxon>
        <taxon>Trypetheliales</taxon>
        <taxon>Trypetheliaceae</taxon>
        <taxon>Viridothelium</taxon>
    </lineage>
</organism>
<evidence type="ECO:0000259" key="6">
    <source>
        <dbReference type="Pfam" id="PF08547"/>
    </source>
</evidence>
<keyword evidence="8" id="KW-1185">Reference proteome</keyword>
<comment type="subcellular location">
    <subcellularLocation>
        <location evidence="1">Mitochondrion</location>
    </subcellularLocation>
</comment>
<dbReference type="Pfam" id="PF08547">
    <property type="entry name" value="CIA30"/>
    <property type="match status" value="1"/>
</dbReference>
<feature type="domain" description="NADH:ubiquinone oxidoreductase intermediate-associated protein 30" evidence="6">
    <location>
        <begin position="44"/>
        <end position="218"/>
    </location>
</feature>
<dbReference type="GO" id="GO:0005739">
    <property type="term" value="C:mitochondrion"/>
    <property type="evidence" value="ECO:0007669"/>
    <property type="project" value="UniProtKB-SubCell"/>
</dbReference>
<gene>
    <name evidence="7" type="ORF">EV356DRAFT_455052</name>
</gene>
<keyword evidence="4" id="KW-0143">Chaperone</keyword>
<dbReference type="InterPro" id="IPR013857">
    <property type="entry name" value="NADH-UbQ_OxRdtase-assoc_prot30"/>
</dbReference>
<feature type="region of interest" description="Disordered" evidence="5">
    <location>
        <begin position="232"/>
        <end position="262"/>
    </location>
</feature>
<dbReference type="GO" id="GO:0051082">
    <property type="term" value="F:unfolded protein binding"/>
    <property type="evidence" value="ECO:0007669"/>
    <property type="project" value="TreeGrafter"/>
</dbReference>
<dbReference type="PANTHER" id="PTHR13194">
    <property type="entry name" value="COMPLEX I INTERMEDIATE-ASSOCIATED PROTEIN 30"/>
    <property type="match status" value="1"/>
</dbReference>
<evidence type="ECO:0000256" key="4">
    <source>
        <dbReference type="ARBA" id="ARBA00023186"/>
    </source>
</evidence>
<dbReference type="EMBL" id="ML991852">
    <property type="protein sequence ID" value="KAF2229844.1"/>
    <property type="molecule type" value="Genomic_DNA"/>
</dbReference>
<dbReference type="InterPro" id="IPR039131">
    <property type="entry name" value="NDUFAF1"/>
</dbReference>
<comment type="similarity">
    <text evidence="2">Belongs to the CIA30 family.</text>
</comment>
<dbReference type="GO" id="GO:0006120">
    <property type="term" value="P:mitochondrial electron transport, NADH to ubiquinone"/>
    <property type="evidence" value="ECO:0007669"/>
    <property type="project" value="TreeGrafter"/>
</dbReference>
<keyword evidence="3" id="KW-0496">Mitochondrion</keyword>
<sequence length="262" mass="29513">MRPSAQMLAPGFWRRSLDEFKRLSGIAIRFEAIDIPKTPRHLASFDDSESLSLCKTMSDADIGGFSSSALDYYPATASEPSHARFNGTISTELPPNQPRVQRTGYAGWRTRDMSATIFGRSLWDIDPYTYCALRVKSDGRNYFVNVQTDSVIPTDLHQHRLHARRPGQWETVLINWNEFVRTNHGMVVEPASEMMRQKVKSIGISLIDRIPGPFDLSISRIWATNGLTEEDKKEFGDQDGSEFGQLGGSQSIKGTLRDEKPI</sequence>
<name>A0A6A6GVN6_VIRVR</name>
<evidence type="ECO:0000256" key="3">
    <source>
        <dbReference type="ARBA" id="ARBA00023128"/>
    </source>
</evidence>
<evidence type="ECO:0000256" key="1">
    <source>
        <dbReference type="ARBA" id="ARBA00004173"/>
    </source>
</evidence>
<proteinExistence type="inferred from homology"/>
<dbReference type="SUPFAM" id="SSF49785">
    <property type="entry name" value="Galactose-binding domain-like"/>
    <property type="match status" value="1"/>
</dbReference>
<protein>
    <submittedName>
        <fullName evidence="7">CIA30-domain-containing protein</fullName>
    </submittedName>
</protein>
<evidence type="ECO:0000313" key="8">
    <source>
        <dbReference type="Proteomes" id="UP000800092"/>
    </source>
</evidence>
<evidence type="ECO:0000256" key="2">
    <source>
        <dbReference type="ARBA" id="ARBA00007884"/>
    </source>
</evidence>
<evidence type="ECO:0000256" key="5">
    <source>
        <dbReference type="SAM" id="MobiDB-lite"/>
    </source>
</evidence>
<dbReference type="OrthoDB" id="42561at2759"/>
<dbReference type="AlphaFoldDB" id="A0A6A6GVN6"/>
<dbReference type="PANTHER" id="PTHR13194:SF18">
    <property type="entry name" value="COMPLEX I INTERMEDIATE-ASSOCIATED PROTEIN 30, MITOCHONDRIAL"/>
    <property type="match status" value="1"/>
</dbReference>